<protein>
    <recommendedName>
        <fullName evidence="2">DNA polymerase delta subunit 3</fullName>
    </recommendedName>
</protein>
<keyword evidence="4" id="KW-0539">Nucleus</keyword>
<dbReference type="PANTHER" id="PTHR17598">
    <property type="entry name" value="DNA POLYMERASE DELTA SUBUNIT 3"/>
    <property type="match status" value="1"/>
</dbReference>
<feature type="compositionally biased region" description="Low complexity" evidence="5">
    <location>
        <begin position="390"/>
        <end position="401"/>
    </location>
</feature>
<feature type="compositionally biased region" description="Polar residues" evidence="5">
    <location>
        <begin position="379"/>
        <end position="389"/>
    </location>
</feature>
<evidence type="ECO:0000313" key="7">
    <source>
        <dbReference type="Proteomes" id="UP001566132"/>
    </source>
</evidence>
<dbReference type="Gene3D" id="3.90.1030.20">
    <property type="entry name" value="DNA polymerase delta, p66 (Cdc27) subunit, wHTH domain"/>
    <property type="match status" value="1"/>
</dbReference>
<sequence>MQDHLEKLEELVQDDNRIVTVPTYATLAHIPINESQNIISKFTSSHSDIHATFVLNGVKKDADQLLILLTDDKTIANKRQLFEQDYTEKLFSVQHDPTIDYNMIALSQEDTYLGINPLLGTIVGKNCIKRNIRKKCLPTLPETTLKGKAAIFLKDKISDEKKDKSAPTKKVENHGNISNLFNKLAEQDKLETKKKPVEPKANKDKTGFSNLFKSTNGKEVKKTKSSISPQSKAENNIVKTDSDTEILKDLNLENVDKPKHKSSKSHNKSATRKSTKKTKKNTHENKRKRIIVEESSDDSIFGSEKSDGEPEIFEDIIEKEKPEPVQETEKILPPKNKRRKAVRKMYQDDEGYIVTETEYVYETMSEDEEEPITKIAKIEQQSKPNIQNDSGTNGNSTNSKGPKAKTGGKKIGTATTNQPTLMNFFKKK</sequence>
<feature type="region of interest" description="Disordered" evidence="5">
    <location>
        <begin position="364"/>
        <end position="428"/>
    </location>
</feature>
<reference evidence="6 7" key="1">
    <citation type="submission" date="2024-05" db="EMBL/GenBank/DDBJ databases">
        <title>Genetic variation in Jamaican populations of the coffee berry borer (Hypothenemus hampei).</title>
        <authorList>
            <person name="Errbii M."/>
            <person name="Myrie A."/>
        </authorList>
    </citation>
    <scope>NUCLEOTIDE SEQUENCE [LARGE SCALE GENOMIC DNA]</scope>
    <source>
        <strain evidence="6">JA-Hopewell-2020-01-JO</strain>
        <tissue evidence="6">Whole body</tissue>
    </source>
</reference>
<dbReference type="InterPro" id="IPR041913">
    <property type="entry name" value="POLD3_sf"/>
</dbReference>
<dbReference type="GO" id="GO:0006260">
    <property type="term" value="P:DNA replication"/>
    <property type="evidence" value="ECO:0007669"/>
    <property type="project" value="UniProtKB-KW"/>
</dbReference>
<feature type="compositionally biased region" description="Basic and acidic residues" evidence="5">
    <location>
        <begin position="162"/>
        <end position="173"/>
    </location>
</feature>
<feature type="region of interest" description="Disordered" evidence="5">
    <location>
        <begin position="162"/>
        <end position="340"/>
    </location>
</feature>
<dbReference type="EMBL" id="JBDJPC010000004">
    <property type="protein sequence ID" value="KAL1506825.1"/>
    <property type="molecule type" value="Genomic_DNA"/>
</dbReference>
<evidence type="ECO:0000256" key="2">
    <source>
        <dbReference type="ARBA" id="ARBA00017589"/>
    </source>
</evidence>
<dbReference type="Pfam" id="PF09507">
    <property type="entry name" value="CDC27"/>
    <property type="match status" value="1"/>
</dbReference>
<proteinExistence type="predicted"/>
<feature type="compositionally biased region" description="Basic and acidic residues" evidence="5">
    <location>
        <begin position="185"/>
        <end position="206"/>
    </location>
</feature>
<comment type="subcellular location">
    <subcellularLocation>
        <location evidence="1">Nucleus</location>
    </subcellularLocation>
</comment>
<dbReference type="InterPro" id="IPR019038">
    <property type="entry name" value="POLD3"/>
</dbReference>
<dbReference type="GO" id="GO:0031981">
    <property type="term" value="C:nuclear lumen"/>
    <property type="evidence" value="ECO:0007669"/>
    <property type="project" value="UniProtKB-ARBA"/>
</dbReference>
<evidence type="ECO:0000256" key="3">
    <source>
        <dbReference type="ARBA" id="ARBA00022705"/>
    </source>
</evidence>
<accession>A0ABD1F376</accession>
<keyword evidence="3" id="KW-0235">DNA replication</keyword>
<keyword evidence="7" id="KW-1185">Reference proteome</keyword>
<feature type="compositionally biased region" description="Polar residues" evidence="5">
    <location>
        <begin position="225"/>
        <end position="239"/>
    </location>
</feature>
<dbReference type="Proteomes" id="UP001566132">
    <property type="component" value="Unassembled WGS sequence"/>
</dbReference>
<gene>
    <name evidence="6" type="ORF">ABEB36_006115</name>
</gene>
<evidence type="ECO:0000313" key="6">
    <source>
        <dbReference type="EMBL" id="KAL1506825.1"/>
    </source>
</evidence>
<organism evidence="6 7">
    <name type="scientific">Hypothenemus hampei</name>
    <name type="common">Coffee berry borer</name>
    <dbReference type="NCBI Taxonomy" id="57062"/>
    <lineage>
        <taxon>Eukaryota</taxon>
        <taxon>Metazoa</taxon>
        <taxon>Ecdysozoa</taxon>
        <taxon>Arthropoda</taxon>
        <taxon>Hexapoda</taxon>
        <taxon>Insecta</taxon>
        <taxon>Pterygota</taxon>
        <taxon>Neoptera</taxon>
        <taxon>Endopterygota</taxon>
        <taxon>Coleoptera</taxon>
        <taxon>Polyphaga</taxon>
        <taxon>Cucujiformia</taxon>
        <taxon>Curculionidae</taxon>
        <taxon>Scolytinae</taxon>
        <taxon>Hypothenemus</taxon>
    </lineage>
</organism>
<evidence type="ECO:0000256" key="1">
    <source>
        <dbReference type="ARBA" id="ARBA00004123"/>
    </source>
</evidence>
<dbReference type="PANTHER" id="PTHR17598:SF13">
    <property type="entry name" value="DNA POLYMERASE DELTA SUBUNIT 3"/>
    <property type="match status" value="1"/>
</dbReference>
<dbReference type="AlphaFoldDB" id="A0ABD1F376"/>
<evidence type="ECO:0000256" key="4">
    <source>
        <dbReference type="ARBA" id="ARBA00023242"/>
    </source>
</evidence>
<comment type="caution">
    <text evidence="6">The sequence shown here is derived from an EMBL/GenBank/DDBJ whole genome shotgun (WGS) entry which is preliminary data.</text>
</comment>
<evidence type="ECO:0000256" key="5">
    <source>
        <dbReference type="SAM" id="MobiDB-lite"/>
    </source>
</evidence>
<name>A0ABD1F376_HYPHA</name>
<feature type="compositionally biased region" description="Basic residues" evidence="5">
    <location>
        <begin position="258"/>
        <end position="289"/>
    </location>
</feature>
<feature type="compositionally biased region" description="Basic and acidic residues" evidence="5">
    <location>
        <begin position="316"/>
        <end position="332"/>
    </location>
</feature>
<feature type="compositionally biased region" description="Basic and acidic residues" evidence="5">
    <location>
        <begin position="240"/>
        <end position="257"/>
    </location>
</feature>